<dbReference type="STRING" id="660025.F9FUA3"/>
<dbReference type="SMART" id="SM01332">
    <property type="entry name" value="Cyclin_C"/>
    <property type="match status" value="1"/>
</dbReference>
<dbReference type="CDD" id="cd20537">
    <property type="entry name" value="CYCLIN_CCNO-like_rpt2"/>
    <property type="match status" value="1"/>
</dbReference>
<dbReference type="InterPro" id="IPR036915">
    <property type="entry name" value="Cyclin-like_sf"/>
</dbReference>
<proteinExistence type="inferred from homology"/>
<evidence type="ECO:0000313" key="5">
    <source>
        <dbReference type="EMBL" id="EGU79508.1"/>
    </source>
</evidence>
<dbReference type="Gene3D" id="1.10.472.10">
    <property type="entry name" value="Cyclin-like"/>
    <property type="match status" value="2"/>
</dbReference>
<dbReference type="Pfam" id="PF00134">
    <property type="entry name" value="Cyclin_N"/>
    <property type="match status" value="1"/>
</dbReference>
<gene>
    <name evidence="5" type="ORF">FOXB_09984</name>
</gene>
<dbReference type="Pfam" id="PF02984">
    <property type="entry name" value="Cyclin_C"/>
    <property type="match status" value="1"/>
</dbReference>
<name>F9FUA3_FUSOF</name>
<evidence type="ECO:0000259" key="3">
    <source>
        <dbReference type="SMART" id="SM00385"/>
    </source>
</evidence>
<comment type="similarity">
    <text evidence="2">Belongs to the cyclin family.</text>
</comment>
<keyword evidence="1 2" id="KW-0195">Cyclin</keyword>
<dbReference type="InterPro" id="IPR006671">
    <property type="entry name" value="Cyclin_N"/>
</dbReference>
<dbReference type="InterPro" id="IPR004367">
    <property type="entry name" value="Cyclin_C-dom"/>
</dbReference>
<evidence type="ECO:0000256" key="1">
    <source>
        <dbReference type="ARBA" id="ARBA00023127"/>
    </source>
</evidence>
<dbReference type="AlphaFoldDB" id="F9FUA3"/>
<evidence type="ECO:0000259" key="4">
    <source>
        <dbReference type="SMART" id="SM01332"/>
    </source>
</evidence>
<dbReference type="SMART" id="SM00385">
    <property type="entry name" value="CYCLIN"/>
    <property type="match status" value="1"/>
</dbReference>
<comment type="caution">
    <text evidence="5">The sequence shown here is derived from an EMBL/GenBank/DDBJ whole genome shotgun (WGS) entry which is preliminary data.</text>
</comment>
<accession>F9FUA3</accession>
<dbReference type="SUPFAM" id="SSF47954">
    <property type="entry name" value="Cyclin-like"/>
    <property type="match status" value="2"/>
</dbReference>
<protein>
    <recommendedName>
        <fullName evidence="6">Cyclin N-terminal domain-containing protein</fullName>
    </recommendedName>
</protein>
<dbReference type="InterPro" id="IPR039361">
    <property type="entry name" value="Cyclin"/>
</dbReference>
<evidence type="ECO:0000256" key="2">
    <source>
        <dbReference type="RuleBase" id="RU000383"/>
    </source>
</evidence>
<dbReference type="PANTHER" id="PTHR10177">
    <property type="entry name" value="CYCLINS"/>
    <property type="match status" value="1"/>
</dbReference>
<feature type="domain" description="Cyclin C-terminal" evidence="4">
    <location>
        <begin position="143"/>
        <end position="262"/>
    </location>
</feature>
<evidence type="ECO:0008006" key="6">
    <source>
        <dbReference type="Google" id="ProtNLM"/>
    </source>
</evidence>
<dbReference type="OrthoDB" id="5003985at2759"/>
<sequence>MGEVKLVTVGSEAKESMIDFSEKSGNSLFSTAGSPVTNQEQVEASSSADILLWEEGDYLEDIMQHLGHMEVLFLSVNLIDRYCSRKQIGKEYYLLLGSAALWIASKYDGKAYQEKGCTRPSAKEISELCNGMFDEHMIAQMEISILSALDWVLGHPTTDQGIKFLLVGEPENKELASMAAYLSEISLYHREFVGIKPSVIAESCCMLAKIILYGSLSIGDNTEAVVMETLNSLWKHVCQPPPAIAKKYSRQNRHYVAQIVFSRLADSTGHATIKLGVDKKCGYMYTYYFLMYIMSWTKSPEVKYLILLPLLYPDLIWILECEFARGLTVPRLFNPDGIKALLCTVEIVRNPGDSCSSIKYRLSETAYTIESFDAVWKKCKSHLMHSEWFQDKIREYGMSHWGFCNCINIDETRSLL</sequence>
<dbReference type="InterPro" id="IPR013763">
    <property type="entry name" value="Cyclin-like_dom"/>
</dbReference>
<feature type="domain" description="Cyclin-like" evidence="3">
    <location>
        <begin position="57"/>
        <end position="147"/>
    </location>
</feature>
<reference evidence="5" key="1">
    <citation type="journal article" date="2012" name="Mol. Plant Microbe Interact.">
        <title>A highly conserved effector in Fusarium oxysporum is required for full virulence on Arabidopsis.</title>
        <authorList>
            <person name="Thatcher L.F."/>
            <person name="Gardiner D.M."/>
            <person name="Kazan K."/>
            <person name="Manners J."/>
        </authorList>
    </citation>
    <scope>NUCLEOTIDE SEQUENCE [LARGE SCALE GENOMIC DNA]</scope>
    <source>
        <strain evidence="5">Fo5176</strain>
    </source>
</reference>
<organism evidence="5">
    <name type="scientific">Fusarium oxysporum (strain Fo5176)</name>
    <name type="common">Fusarium vascular wilt</name>
    <dbReference type="NCBI Taxonomy" id="660025"/>
    <lineage>
        <taxon>Eukaryota</taxon>
        <taxon>Fungi</taxon>
        <taxon>Dikarya</taxon>
        <taxon>Ascomycota</taxon>
        <taxon>Pezizomycotina</taxon>
        <taxon>Sordariomycetes</taxon>
        <taxon>Hypocreomycetidae</taxon>
        <taxon>Hypocreales</taxon>
        <taxon>Nectriaceae</taxon>
        <taxon>Fusarium</taxon>
        <taxon>Fusarium oxysporum species complex</taxon>
    </lineage>
</organism>
<dbReference type="EMBL" id="AFQF01002654">
    <property type="protein sequence ID" value="EGU79508.1"/>
    <property type="molecule type" value="Genomic_DNA"/>
</dbReference>